<evidence type="ECO:0000256" key="4">
    <source>
        <dbReference type="ARBA" id="ARBA00022691"/>
    </source>
</evidence>
<evidence type="ECO:0000256" key="1">
    <source>
        <dbReference type="ARBA" id="ARBA00022428"/>
    </source>
</evidence>
<dbReference type="InterPro" id="IPR004033">
    <property type="entry name" value="UbiE/COQ5_MeTrFase"/>
</dbReference>
<dbReference type="GO" id="GO:0032259">
    <property type="term" value="P:methylation"/>
    <property type="evidence" value="ECO:0007669"/>
    <property type="project" value="UniProtKB-KW"/>
</dbReference>
<dbReference type="Pfam" id="PF01209">
    <property type="entry name" value="Ubie_methyltran"/>
    <property type="match status" value="1"/>
</dbReference>
<dbReference type="HAMAP" id="MF_01813">
    <property type="entry name" value="MenG_UbiE_methyltr"/>
    <property type="match status" value="1"/>
</dbReference>
<name>A0A918WP35_9BACT</name>
<dbReference type="NCBIfam" id="TIGR01934">
    <property type="entry name" value="MenG_MenH_UbiE"/>
    <property type="match status" value="1"/>
</dbReference>
<dbReference type="Proteomes" id="UP000644507">
    <property type="component" value="Unassembled WGS sequence"/>
</dbReference>
<proteinExistence type="inferred from homology"/>
<comment type="function">
    <text evidence="5">Methyltransferase required for the conversion of demethylmenaquinol (DMKH2) to menaquinol (MKH2).</text>
</comment>
<comment type="caution">
    <text evidence="5">Lacks conserved residue(s) required for the propagation of feature annotation.</text>
</comment>
<feature type="binding site" evidence="5">
    <location>
        <position position="67"/>
    </location>
    <ligand>
        <name>S-adenosyl-L-methionine</name>
        <dbReference type="ChEBI" id="CHEBI:59789"/>
    </ligand>
</feature>
<keyword evidence="2 5" id="KW-0489">Methyltransferase</keyword>
<dbReference type="PANTHER" id="PTHR43591:SF24">
    <property type="entry name" value="2-METHOXY-6-POLYPRENYL-1,4-BENZOQUINOL METHYLASE, MITOCHONDRIAL"/>
    <property type="match status" value="1"/>
</dbReference>
<keyword evidence="3 5" id="KW-0808">Transferase</keyword>
<dbReference type="EMBL" id="BMXI01000023">
    <property type="protein sequence ID" value="GHC67182.1"/>
    <property type="molecule type" value="Genomic_DNA"/>
</dbReference>
<gene>
    <name evidence="5 6" type="primary">menG</name>
    <name evidence="6" type="ORF">GCM10007100_39000</name>
</gene>
<feature type="binding site" evidence="5">
    <location>
        <position position="87"/>
    </location>
    <ligand>
        <name>S-adenosyl-L-methionine</name>
        <dbReference type="ChEBI" id="CHEBI:59789"/>
    </ligand>
</feature>
<dbReference type="CDD" id="cd02440">
    <property type="entry name" value="AdoMet_MTases"/>
    <property type="match status" value="1"/>
</dbReference>
<dbReference type="PROSITE" id="PS51608">
    <property type="entry name" value="SAM_MT_UBIE"/>
    <property type="match status" value="1"/>
</dbReference>
<dbReference type="EC" id="2.1.1.163" evidence="5"/>
<dbReference type="RefSeq" id="WP_189574228.1">
    <property type="nucleotide sequence ID" value="NZ_BMXI01000023.1"/>
</dbReference>
<dbReference type="AlphaFoldDB" id="A0A918WP35"/>
<dbReference type="GO" id="GO:0009234">
    <property type="term" value="P:menaquinone biosynthetic process"/>
    <property type="evidence" value="ECO:0007669"/>
    <property type="project" value="UniProtKB-UniRule"/>
</dbReference>
<dbReference type="PANTHER" id="PTHR43591">
    <property type="entry name" value="METHYLTRANSFERASE"/>
    <property type="match status" value="1"/>
</dbReference>
<evidence type="ECO:0000256" key="5">
    <source>
        <dbReference type="HAMAP-Rule" id="MF_01813"/>
    </source>
</evidence>
<evidence type="ECO:0000313" key="7">
    <source>
        <dbReference type="Proteomes" id="UP000644507"/>
    </source>
</evidence>
<keyword evidence="7" id="KW-1185">Reference proteome</keyword>
<comment type="similarity">
    <text evidence="5">Belongs to the class I-like SAM-binding methyltransferase superfamily. MenG/UbiE family.</text>
</comment>
<comment type="catalytic activity">
    <reaction evidence="5">
        <text>a 2-demethylmenaquinol + S-adenosyl-L-methionine = a menaquinol + S-adenosyl-L-homocysteine + H(+)</text>
        <dbReference type="Rhea" id="RHEA:42640"/>
        <dbReference type="Rhea" id="RHEA-COMP:9539"/>
        <dbReference type="Rhea" id="RHEA-COMP:9563"/>
        <dbReference type="ChEBI" id="CHEBI:15378"/>
        <dbReference type="ChEBI" id="CHEBI:18151"/>
        <dbReference type="ChEBI" id="CHEBI:55437"/>
        <dbReference type="ChEBI" id="CHEBI:57856"/>
        <dbReference type="ChEBI" id="CHEBI:59789"/>
        <dbReference type="EC" id="2.1.1.163"/>
    </reaction>
</comment>
<evidence type="ECO:0000313" key="6">
    <source>
        <dbReference type="EMBL" id="GHC67182.1"/>
    </source>
</evidence>
<accession>A0A918WP35</accession>
<reference evidence="6" key="1">
    <citation type="journal article" date="2014" name="Int. J. Syst. Evol. Microbiol.">
        <title>Complete genome sequence of Corynebacterium casei LMG S-19264T (=DSM 44701T), isolated from a smear-ripened cheese.</title>
        <authorList>
            <consortium name="US DOE Joint Genome Institute (JGI-PGF)"/>
            <person name="Walter F."/>
            <person name="Albersmeier A."/>
            <person name="Kalinowski J."/>
            <person name="Ruckert C."/>
        </authorList>
    </citation>
    <scope>NUCLEOTIDE SEQUENCE</scope>
    <source>
        <strain evidence="6">KCTC 12988</strain>
    </source>
</reference>
<feature type="binding site" evidence="5">
    <location>
        <begin position="108"/>
        <end position="109"/>
    </location>
    <ligand>
        <name>S-adenosyl-L-methionine</name>
        <dbReference type="ChEBI" id="CHEBI:59789"/>
    </ligand>
</feature>
<organism evidence="6 7">
    <name type="scientific">Roseibacillus persicicus</name>
    <dbReference type="NCBI Taxonomy" id="454148"/>
    <lineage>
        <taxon>Bacteria</taxon>
        <taxon>Pseudomonadati</taxon>
        <taxon>Verrucomicrobiota</taxon>
        <taxon>Verrucomicrobiia</taxon>
        <taxon>Verrucomicrobiales</taxon>
        <taxon>Verrucomicrobiaceae</taxon>
        <taxon>Roseibacillus</taxon>
    </lineage>
</organism>
<evidence type="ECO:0000256" key="3">
    <source>
        <dbReference type="ARBA" id="ARBA00022679"/>
    </source>
</evidence>
<evidence type="ECO:0000256" key="2">
    <source>
        <dbReference type="ARBA" id="ARBA00022603"/>
    </source>
</evidence>
<comment type="caution">
    <text evidence="6">The sequence shown here is derived from an EMBL/GenBank/DDBJ whole genome shotgun (WGS) entry which is preliminary data.</text>
</comment>
<comment type="pathway">
    <text evidence="5">Quinol/quinone metabolism; menaquinone biosynthesis; menaquinol from 1,4-dihydroxy-2-naphthoate: step 2/2.</text>
</comment>
<dbReference type="Gene3D" id="3.40.50.150">
    <property type="entry name" value="Vaccinia Virus protein VP39"/>
    <property type="match status" value="1"/>
</dbReference>
<dbReference type="SUPFAM" id="SSF53335">
    <property type="entry name" value="S-adenosyl-L-methionine-dependent methyltransferases"/>
    <property type="match status" value="1"/>
</dbReference>
<keyword evidence="1 5" id="KW-0474">Menaquinone biosynthesis</keyword>
<dbReference type="GO" id="GO:0043770">
    <property type="term" value="F:demethylmenaquinone methyltransferase activity"/>
    <property type="evidence" value="ECO:0007669"/>
    <property type="project" value="UniProtKB-UniRule"/>
</dbReference>
<sequence length="236" mass="25445">MGEGRERAQSGGQDAGFVREAFAKIADRYVVTNHVLSAGTDILWRRKVARMVKAWEPKRILDVATGTGDLALEMQKVCPEAELVATDFCAEMLAHASRRGIKETKVADALNLPYEDGSFDAVTVAFGLRNMADWEGGLREMARVCQGGHVLVLDFSLPKGVLGKPYGFYLDKVLPKIAGALTGQAQAFEYLAGTIEKFPSGEAMVELFEKSGLEQVTAQPLSGGIASVYTGFSPPV</sequence>
<protein>
    <recommendedName>
        <fullName evidence="5">Demethylmenaquinone methyltransferase</fullName>
        <ecNumber evidence="5">2.1.1.163</ecNumber>
    </recommendedName>
</protein>
<reference evidence="6" key="2">
    <citation type="submission" date="2020-09" db="EMBL/GenBank/DDBJ databases">
        <authorList>
            <person name="Sun Q."/>
            <person name="Kim S."/>
        </authorList>
    </citation>
    <scope>NUCLEOTIDE SEQUENCE</scope>
    <source>
        <strain evidence="6">KCTC 12988</strain>
    </source>
</reference>
<keyword evidence="4 5" id="KW-0949">S-adenosyl-L-methionine</keyword>
<dbReference type="InterPro" id="IPR029063">
    <property type="entry name" value="SAM-dependent_MTases_sf"/>
</dbReference>